<organism evidence="9">
    <name type="scientific">Micromonas pusilla</name>
    <name type="common">Picoplanktonic green alga</name>
    <name type="synonym">Chromulina pusilla</name>
    <dbReference type="NCBI Taxonomy" id="38833"/>
    <lineage>
        <taxon>Eukaryota</taxon>
        <taxon>Viridiplantae</taxon>
        <taxon>Chlorophyta</taxon>
        <taxon>Mamiellophyceae</taxon>
        <taxon>Mamiellales</taxon>
        <taxon>Mamiellaceae</taxon>
        <taxon>Micromonas</taxon>
    </lineage>
</organism>
<dbReference type="SMART" id="SM00028">
    <property type="entry name" value="TPR"/>
    <property type="match status" value="7"/>
</dbReference>
<dbReference type="GO" id="GO:0045842">
    <property type="term" value="P:positive regulation of mitotic metaphase/anaphase transition"/>
    <property type="evidence" value="ECO:0007669"/>
    <property type="project" value="TreeGrafter"/>
</dbReference>
<keyword evidence="6" id="KW-0131">Cell cycle</keyword>
<name>A0A7S0DDR6_MICPS</name>
<feature type="region of interest" description="Disordered" evidence="8">
    <location>
        <begin position="601"/>
        <end position="628"/>
    </location>
</feature>
<keyword evidence="2" id="KW-0677">Repeat</keyword>
<dbReference type="EMBL" id="HBEN01014742">
    <property type="protein sequence ID" value="CAD8451658.1"/>
    <property type="molecule type" value="Transcribed_RNA"/>
</dbReference>
<protein>
    <recommendedName>
        <fullName evidence="10">Anaphase-promoting complex subunit 6</fullName>
    </recommendedName>
</protein>
<dbReference type="InterPro" id="IPR019734">
    <property type="entry name" value="TPR_rpt"/>
</dbReference>
<dbReference type="PROSITE" id="PS50293">
    <property type="entry name" value="TPR_REGION"/>
    <property type="match status" value="1"/>
</dbReference>
<dbReference type="PANTHER" id="PTHR12558:SF9">
    <property type="entry name" value="CELL DIVISION CYCLE PROTEIN 16 HOMOLOG"/>
    <property type="match status" value="1"/>
</dbReference>
<evidence type="ECO:0000256" key="2">
    <source>
        <dbReference type="ARBA" id="ARBA00022737"/>
    </source>
</evidence>
<keyword evidence="3" id="KW-0498">Mitosis</keyword>
<evidence type="ECO:0000256" key="1">
    <source>
        <dbReference type="ARBA" id="ARBA00022618"/>
    </source>
</evidence>
<proteinExistence type="predicted"/>
<reference evidence="9" key="1">
    <citation type="submission" date="2021-01" db="EMBL/GenBank/DDBJ databases">
        <authorList>
            <person name="Corre E."/>
            <person name="Pelletier E."/>
            <person name="Niang G."/>
            <person name="Scheremetjew M."/>
            <person name="Finn R."/>
            <person name="Kale V."/>
            <person name="Holt S."/>
            <person name="Cochrane G."/>
            <person name="Meng A."/>
            <person name="Brown T."/>
            <person name="Cohen L."/>
        </authorList>
    </citation>
    <scope>NUCLEOTIDE SEQUENCE</scope>
    <source>
        <strain evidence="9">CCAC1681</strain>
    </source>
</reference>
<evidence type="ECO:0000313" key="9">
    <source>
        <dbReference type="EMBL" id="CAD8451658.1"/>
    </source>
</evidence>
<evidence type="ECO:0000256" key="6">
    <source>
        <dbReference type="ARBA" id="ARBA00023306"/>
    </source>
</evidence>
<feature type="repeat" description="TPR" evidence="7">
    <location>
        <begin position="388"/>
        <end position="421"/>
    </location>
</feature>
<evidence type="ECO:0000256" key="7">
    <source>
        <dbReference type="PROSITE-ProRule" id="PRU00339"/>
    </source>
</evidence>
<dbReference type="SUPFAM" id="SSF48452">
    <property type="entry name" value="TPR-like"/>
    <property type="match status" value="2"/>
</dbReference>
<dbReference type="InterPro" id="IPR011990">
    <property type="entry name" value="TPR-like_helical_dom_sf"/>
</dbReference>
<accession>A0A7S0DDR6</accession>
<dbReference type="PROSITE" id="PS50005">
    <property type="entry name" value="TPR"/>
    <property type="match status" value="3"/>
</dbReference>
<dbReference type="GO" id="GO:0005737">
    <property type="term" value="C:cytoplasm"/>
    <property type="evidence" value="ECO:0007669"/>
    <property type="project" value="TreeGrafter"/>
</dbReference>
<dbReference type="GO" id="GO:0016567">
    <property type="term" value="P:protein ubiquitination"/>
    <property type="evidence" value="ECO:0007669"/>
    <property type="project" value="TreeGrafter"/>
</dbReference>
<dbReference type="AlphaFoldDB" id="A0A7S0DDR6"/>
<dbReference type="Pfam" id="PF13432">
    <property type="entry name" value="TPR_16"/>
    <property type="match status" value="1"/>
</dbReference>
<dbReference type="Pfam" id="PF00515">
    <property type="entry name" value="TPR_1"/>
    <property type="match status" value="1"/>
</dbReference>
<dbReference type="Pfam" id="PF12895">
    <property type="entry name" value="ANAPC3"/>
    <property type="match status" value="1"/>
</dbReference>
<gene>
    <name evidence="9" type="ORF">MSP1401_LOCUS12322</name>
</gene>
<feature type="compositionally biased region" description="Acidic residues" evidence="8">
    <location>
        <begin position="614"/>
        <end position="628"/>
    </location>
</feature>
<feature type="repeat" description="TPR" evidence="7">
    <location>
        <begin position="495"/>
        <end position="528"/>
    </location>
</feature>
<dbReference type="GO" id="GO:0051301">
    <property type="term" value="P:cell division"/>
    <property type="evidence" value="ECO:0007669"/>
    <property type="project" value="UniProtKB-KW"/>
</dbReference>
<keyword evidence="1" id="KW-0132">Cell division</keyword>
<feature type="repeat" description="TPR" evidence="7">
    <location>
        <begin position="456"/>
        <end position="489"/>
    </location>
</feature>
<evidence type="ECO:0000256" key="8">
    <source>
        <dbReference type="SAM" id="MobiDB-lite"/>
    </source>
</evidence>
<evidence type="ECO:0000256" key="5">
    <source>
        <dbReference type="ARBA" id="ARBA00022803"/>
    </source>
</evidence>
<evidence type="ECO:0000256" key="3">
    <source>
        <dbReference type="ARBA" id="ARBA00022776"/>
    </source>
</evidence>
<dbReference type="PANTHER" id="PTHR12558">
    <property type="entry name" value="CELL DIVISION CYCLE 16,23,27"/>
    <property type="match status" value="1"/>
</dbReference>
<dbReference type="Gene3D" id="1.25.40.10">
    <property type="entry name" value="Tetratricopeptide repeat domain"/>
    <property type="match status" value="1"/>
</dbReference>
<dbReference type="GO" id="GO:0005680">
    <property type="term" value="C:anaphase-promoting complex"/>
    <property type="evidence" value="ECO:0007669"/>
    <property type="project" value="TreeGrafter"/>
</dbReference>
<evidence type="ECO:0000256" key="4">
    <source>
        <dbReference type="ARBA" id="ARBA00022786"/>
    </source>
</evidence>
<keyword evidence="4" id="KW-0833">Ubl conjugation pathway</keyword>
<sequence>MDAPPLAPRVPRATLEKLRSVVRDCLEKHLDDSAVFFADKLVSMSGDGEAKDPDDLFLYCQALFAGKHHRRALTVMRGAGLVDGGDVPARDVPAVRKNAPRFRLLAARCLAATREWDECLAALGDGESSEISEISAADDEESVTKTKKISHASAMSLLRAQAHEALENRPLARRWYVAALEADPFCYAALEALLSNHALSAEEERSLIGSLAFDPEDEWLRFLYTSMGKKYDEPELESGLEMLEEIRNHESGDESAARFESSDEARARREKLASLPAELLALRDNGEVALARAEWYYHRGDFQKCHDACVEICERDPFQLKALPVYLAVTVELRKKNELYLRAHELVEEYPTRAVSWFAVGCYYYCVRRFDAARRFFSKATALDGAFVPAWIGFGHAFAAQDESDQAMAAYRTAARLFPGCHLPVLCIGMEYRRANNLSLAEQFFEKSRGICPADPLVHNELGVLAYRNKDYAKAVEHLLDAIALVPHPLTDEWEASVVNVAHAYRKMNDFDSAIEWYERALSLAPRCAGTHTALGFTHQLKGNFQTNMSEAIECYHRALSLRPDDTFAQEMLTLALIDQCAVTMPPYNFVSYEPLQAAPYADQPGGKDVPVAAEDDEGDDDMEMSPG</sequence>
<dbReference type="GO" id="GO:0031145">
    <property type="term" value="P:anaphase-promoting complex-dependent catabolic process"/>
    <property type="evidence" value="ECO:0007669"/>
    <property type="project" value="TreeGrafter"/>
</dbReference>
<keyword evidence="5 7" id="KW-0802">TPR repeat</keyword>
<evidence type="ECO:0008006" key="10">
    <source>
        <dbReference type="Google" id="ProtNLM"/>
    </source>
</evidence>